<dbReference type="AlphaFoldDB" id="A0A7X0PL36"/>
<dbReference type="Proteomes" id="UP000575083">
    <property type="component" value="Unassembled WGS sequence"/>
</dbReference>
<comment type="caution">
    <text evidence="1">The sequence shown here is derived from an EMBL/GenBank/DDBJ whole genome shotgun (WGS) entry which is preliminary data.</text>
</comment>
<accession>A0A7X0PL36</accession>
<protein>
    <submittedName>
        <fullName evidence="1">Ligand-binding sensor domain-containing protein</fullName>
    </submittedName>
</protein>
<dbReference type="RefSeq" id="WP_184865462.1">
    <property type="nucleotide sequence ID" value="NZ_JACHLK010000025.1"/>
</dbReference>
<name>A0A7X0PL36_9BURK</name>
<evidence type="ECO:0000313" key="2">
    <source>
        <dbReference type="Proteomes" id="UP000575083"/>
    </source>
</evidence>
<reference evidence="1 2" key="1">
    <citation type="submission" date="2020-08" db="EMBL/GenBank/DDBJ databases">
        <title>Functional genomics of gut bacteria from endangered species of beetles.</title>
        <authorList>
            <person name="Carlos-Shanley C."/>
        </authorList>
    </citation>
    <scope>NUCLEOTIDE SEQUENCE [LARGE SCALE GENOMIC DNA]</scope>
    <source>
        <strain evidence="1 2">S00198</strain>
    </source>
</reference>
<gene>
    <name evidence="1" type="ORF">HNP48_006669</name>
</gene>
<proteinExistence type="predicted"/>
<keyword evidence="2" id="KW-1185">Reference proteome</keyword>
<evidence type="ECO:0000313" key="1">
    <source>
        <dbReference type="EMBL" id="MBB6563943.1"/>
    </source>
</evidence>
<sequence>MFNALALSGTSLLDTAGTLWIVSDTGTVNWRLSGFSLNTPGVQFTPSMSRTRKATHRTRFSSWFASQPFRFF</sequence>
<dbReference type="EMBL" id="JACHLK010000025">
    <property type="protein sequence ID" value="MBB6563943.1"/>
    <property type="molecule type" value="Genomic_DNA"/>
</dbReference>
<organism evidence="1 2">
    <name type="scientific">Acidovorax soli</name>
    <dbReference type="NCBI Taxonomy" id="592050"/>
    <lineage>
        <taxon>Bacteria</taxon>
        <taxon>Pseudomonadati</taxon>
        <taxon>Pseudomonadota</taxon>
        <taxon>Betaproteobacteria</taxon>
        <taxon>Burkholderiales</taxon>
        <taxon>Comamonadaceae</taxon>
        <taxon>Acidovorax</taxon>
    </lineage>
</organism>